<dbReference type="Proteomes" id="UP000465101">
    <property type="component" value="Segment"/>
</dbReference>
<name>A0A6B9LGN9_9CAUD</name>
<evidence type="ECO:0000313" key="2">
    <source>
        <dbReference type="Proteomes" id="UP000465101"/>
    </source>
</evidence>
<proteinExistence type="predicted"/>
<accession>A0A6B9LGN9</accession>
<dbReference type="InterPro" id="IPR025247">
    <property type="entry name" value="EcoRI-like_methylase"/>
</dbReference>
<reference evidence="1 2" key="1">
    <citation type="journal article" date="2020" name="Viruses">
        <title>Diversity and Host Interactions Among Virulent and Temperate Baltic Sea Flavobacterium Phages.</title>
        <authorList>
            <person name="Nilsson E."/>
            <person name="Bayfield O.W."/>
            <person name="Lundin D."/>
            <person name="Antson A.A."/>
            <person name="Holmfeldt K."/>
        </authorList>
    </citation>
    <scope>NUCLEOTIDE SEQUENCE [LARGE SCALE GENOMIC DNA]</scope>
</reference>
<dbReference type="GO" id="GO:0008168">
    <property type="term" value="F:methyltransferase activity"/>
    <property type="evidence" value="ECO:0007669"/>
    <property type="project" value="UniProtKB-KW"/>
</dbReference>
<dbReference type="GO" id="GO:0032259">
    <property type="term" value="P:methylation"/>
    <property type="evidence" value="ECO:0007669"/>
    <property type="project" value="UniProtKB-KW"/>
</dbReference>
<keyword evidence="1" id="KW-0808">Transferase</keyword>
<gene>
    <name evidence="1" type="ORF">laban61_gp007</name>
</gene>
<protein>
    <submittedName>
        <fullName evidence="1">DNA methyltransferase</fullName>
    </submittedName>
</protein>
<dbReference type="InterPro" id="IPR002052">
    <property type="entry name" value="DNA_methylase_N6_adenine_CS"/>
</dbReference>
<sequence>MANKDLSKAKTGKNDEFYTQYHDIENEINAYLEYNPNVFQNKTILLPCDDPEWSNFTKFFAQNFERLKLKKLISTSFAPESKNLKINYQPTLFETRNPQFDDKKTIINGKIFTLKNDRTGDGKIDVNDLEWKYLNGDGDFRSEEIKKLRDEADVIITNPPFSLFREFLAWIVEADKKFVIIGNMNAITYKEVFPLIQNNKMWTGSRFNKRLNGKNMTFTVPDDYALSGTEVEVSAEGKKMVSVAGTGWFTNLDHGIRHIFLPLMTMADNIKFSKHKEIKGKEYQKYDNYDAIEIPFTDAIPSDYDGVMGVPISFLPKYNPEQFIILGATQRGCHDKVPDTKKYDDYWEVKQNGERTGSSGGKTNENANLALNDGKKNYFINKDGHIVQSAYQRIFIKHKK</sequence>
<dbReference type="PROSITE" id="PS00092">
    <property type="entry name" value="N6_MTASE"/>
    <property type="match status" value="1"/>
</dbReference>
<dbReference type="Pfam" id="PF13651">
    <property type="entry name" value="EcoRI_methylase"/>
    <property type="match status" value="1"/>
</dbReference>
<keyword evidence="1" id="KW-0489">Methyltransferase</keyword>
<dbReference type="EMBL" id="MN812211">
    <property type="protein sequence ID" value="QHB38978.1"/>
    <property type="molecule type" value="Genomic_DNA"/>
</dbReference>
<organism evidence="1 2">
    <name type="scientific">Flavobacterium phage vB_FspS_laban6-1</name>
    <dbReference type="NCBI Taxonomy" id="2686250"/>
    <lineage>
        <taxon>Viruses</taxon>
        <taxon>Duplodnaviria</taxon>
        <taxon>Heunggongvirae</taxon>
        <taxon>Uroviricota</taxon>
        <taxon>Caudoviricetes</taxon>
        <taxon>Duneviridae</taxon>
        <taxon>Labanvirus</taxon>
        <taxon>Labanvirus laban</taxon>
    </lineage>
</organism>
<evidence type="ECO:0000313" key="1">
    <source>
        <dbReference type="EMBL" id="QHB38978.1"/>
    </source>
</evidence>
<keyword evidence="2" id="KW-1185">Reference proteome</keyword>
<dbReference type="GO" id="GO:0003676">
    <property type="term" value="F:nucleic acid binding"/>
    <property type="evidence" value="ECO:0007669"/>
    <property type="project" value="InterPro"/>
</dbReference>